<organism evidence="1 2">
    <name type="scientific">Alectoria fallacina</name>
    <dbReference type="NCBI Taxonomy" id="1903189"/>
    <lineage>
        <taxon>Eukaryota</taxon>
        <taxon>Fungi</taxon>
        <taxon>Dikarya</taxon>
        <taxon>Ascomycota</taxon>
        <taxon>Pezizomycotina</taxon>
        <taxon>Lecanoromycetes</taxon>
        <taxon>OSLEUM clade</taxon>
        <taxon>Lecanoromycetidae</taxon>
        <taxon>Lecanorales</taxon>
        <taxon>Lecanorineae</taxon>
        <taxon>Parmeliaceae</taxon>
        <taxon>Alectoria</taxon>
    </lineage>
</organism>
<name>A0A8H3F3V4_9LECA</name>
<keyword evidence="2" id="KW-1185">Reference proteome</keyword>
<dbReference type="EMBL" id="CAJPDR010000101">
    <property type="protein sequence ID" value="CAF9917554.1"/>
    <property type="molecule type" value="Genomic_DNA"/>
</dbReference>
<accession>A0A8H3F3V4</accession>
<protein>
    <submittedName>
        <fullName evidence="1">Uncharacterized protein</fullName>
    </submittedName>
</protein>
<dbReference type="Proteomes" id="UP000664203">
    <property type="component" value="Unassembled WGS sequence"/>
</dbReference>
<comment type="caution">
    <text evidence="1">The sequence shown here is derived from an EMBL/GenBank/DDBJ whole genome shotgun (WGS) entry which is preliminary data.</text>
</comment>
<sequence>MVVGWRIEAWMRSDSRMKTTDILARIPVEQANNPAGHQIPMPIYSSGTIQSKDSKIENFMDELRSLVENANNQTIGRDLTDLKMSSMKLLNVGTRPDRAQVGQDPEATQKYLDRVQKSADLTFDFDCRAERPETPEEIQKIQNALQQTYRDFAFYTNIPLKVPNTQDSYLDQWNCMQVQLNRILANDTTKKIAPYLTYARKRS</sequence>
<evidence type="ECO:0000313" key="1">
    <source>
        <dbReference type="EMBL" id="CAF9917554.1"/>
    </source>
</evidence>
<reference evidence="1" key="1">
    <citation type="submission" date="2021-03" db="EMBL/GenBank/DDBJ databases">
        <authorList>
            <person name="Tagirdzhanova G."/>
        </authorList>
    </citation>
    <scope>NUCLEOTIDE SEQUENCE</scope>
</reference>
<dbReference type="AlphaFoldDB" id="A0A8H3F3V4"/>
<evidence type="ECO:0000313" key="2">
    <source>
        <dbReference type="Proteomes" id="UP000664203"/>
    </source>
</evidence>
<gene>
    <name evidence="1" type="ORF">ALECFALPRED_000270</name>
</gene>
<proteinExistence type="predicted"/>